<reference evidence="2 3" key="1">
    <citation type="journal article" date="2019" name="Commun. Biol.">
        <title>The bagworm genome reveals a unique fibroin gene that provides high tensile strength.</title>
        <authorList>
            <person name="Kono N."/>
            <person name="Nakamura H."/>
            <person name="Ohtoshi R."/>
            <person name="Tomita M."/>
            <person name="Numata K."/>
            <person name="Arakawa K."/>
        </authorList>
    </citation>
    <scope>NUCLEOTIDE SEQUENCE [LARGE SCALE GENOMIC DNA]</scope>
</reference>
<dbReference type="EMBL" id="BGZK01000228">
    <property type="protein sequence ID" value="GBP30060.1"/>
    <property type="molecule type" value="Genomic_DNA"/>
</dbReference>
<comment type="caution">
    <text evidence="2">The sequence shown here is derived from an EMBL/GenBank/DDBJ whole genome shotgun (WGS) entry which is preliminary data.</text>
</comment>
<proteinExistence type="predicted"/>
<gene>
    <name evidence="2" type="ORF">EVAR_14577_1</name>
</gene>
<feature type="compositionally biased region" description="Basic residues" evidence="1">
    <location>
        <begin position="59"/>
        <end position="75"/>
    </location>
</feature>
<dbReference type="AlphaFoldDB" id="A0A4C1UV02"/>
<evidence type="ECO:0000313" key="3">
    <source>
        <dbReference type="Proteomes" id="UP000299102"/>
    </source>
</evidence>
<feature type="region of interest" description="Disordered" evidence="1">
    <location>
        <begin position="57"/>
        <end position="88"/>
    </location>
</feature>
<keyword evidence="3" id="KW-1185">Reference proteome</keyword>
<organism evidence="2 3">
    <name type="scientific">Eumeta variegata</name>
    <name type="common">Bagworm moth</name>
    <name type="synonym">Eumeta japonica</name>
    <dbReference type="NCBI Taxonomy" id="151549"/>
    <lineage>
        <taxon>Eukaryota</taxon>
        <taxon>Metazoa</taxon>
        <taxon>Ecdysozoa</taxon>
        <taxon>Arthropoda</taxon>
        <taxon>Hexapoda</taxon>
        <taxon>Insecta</taxon>
        <taxon>Pterygota</taxon>
        <taxon>Neoptera</taxon>
        <taxon>Endopterygota</taxon>
        <taxon>Lepidoptera</taxon>
        <taxon>Glossata</taxon>
        <taxon>Ditrysia</taxon>
        <taxon>Tineoidea</taxon>
        <taxon>Psychidae</taxon>
        <taxon>Oiketicinae</taxon>
        <taxon>Eumeta</taxon>
    </lineage>
</organism>
<sequence length="88" mass="9920">MHTEESLPLINKITTTGSAVRTRSSGKQQKECSDVVIQQLRILMAFVRGGGFNIPRPVLRPRRPSRTPPRRRRRGNVSGSPCLRTVRV</sequence>
<evidence type="ECO:0000256" key="1">
    <source>
        <dbReference type="SAM" id="MobiDB-lite"/>
    </source>
</evidence>
<protein>
    <submittedName>
        <fullName evidence="2">Uncharacterized protein</fullName>
    </submittedName>
</protein>
<accession>A0A4C1UV02</accession>
<evidence type="ECO:0000313" key="2">
    <source>
        <dbReference type="EMBL" id="GBP30060.1"/>
    </source>
</evidence>
<name>A0A4C1UV02_EUMVA</name>
<dbReference type="Proteomes" id="UP000299102">
    <property type="component" value="Unassembled WGS sequence"/>
</dbReference>